<evidence type="ECO:0000313" key="2">
    <source>
        <dbReference type="Proteomes" id="UP000023152"/>
    </source>
</evidence>
<comment type="caution">
    <text evidence="1">The sequence shown here is derived from an EMBL/GenBank/DDBJ whole genome shotgun (WGS) entry which is preliminary data.</text>
</comment>
<reference evidence="1 2" key="1">
    <citation type="journal article" date="2013" name="Curr. Biol.">
        <title>The Genome of the Foraminiferan Reticulomyxa filosa.</title>
        <authorList>
            <person name="Glockner G."/>
            <person name="Hulsmann N."/>
            <person name="Schleicher M."/>
            <person name="Noegel A.A."/>
            <person name="Eichinger L."/>
            <person name="Gallinger C."/>
            <person name="Pawlowski J."/>
            <person name="Sierra R."/>
            <person name="Euteneuer U."/>
            <person name="Pillet L."/>
            <person name="Moustafa A."/>
            <person name="Platzer M."/>
            <person name="Groth M."/>
            <person name="Szafranski K."/>
            <person name="Schliwa M."/>
        </authorList>
    </citation>
    <scope>NUCLEOTIDE SEQUENCE [LARGE SCALE GENOMIC DNA]</scope>
</reference>
<proteinExistence type="predicted"/>
<feature type="non-terminal residue" evidence="1">
    <location>
        <position position="1"/>
    </location>
</feature>
<dbReference type="AlphaFoldDB" id="X6P7R7"/>
<accession>X6P7R7</accession>
<dbReference type="OrthoDB" id="1920326at2759"/>
<gene>
    <name evidence="1" type="ORF">RFI_02984</name>
</gene>
<keyword evidence="2" id="KW-1185">Reference proteome</keyword>
<protein>
    <submittedName>
        <fullName evidence="1">Uncharacterized protein</fullName>
    </submittedName>
</protein>
<dbReference type="Proteomes" id="UP000023152">
    <property type="component" value="Unassembled WGS sequence"/>
</dbReference>
<dbReference type="EMBL" id="ASPP01002868">
    <property type="protein sequence ID" value="ETO34109.1"/>
    <property type="molecule type" value="Genomic_DNA"/>
</dbReference>
<evidence type="ECO:0000313" key="1">
    <source>
        <dbReference type="EMBL" id="ETO34109.1"/>
    </source>
</evidence>
<organism evidence="1 2">
    <name type="scientific">Reticulomyxa filosa</name>
    <dbReference type="NCBI Taxonomy" id="46433"/>
    <lineage>
        <taxon>Eukaryota</taxon>
        <taxon>Sar</taxon>
        <taxon>Rhizaria</taxon>
        <taxon>Retaria</taxon>
        <taxon>Foraminifera</taxon>
        <taxon>Monothalamids</taxon>
        <taxon>Reticulomyxidae</taxon>
        <taxon>Reticulomyxa</taxon>
    </lineage>
</organism>
<sequence length="299" mass="35217">WYLKRGLGILQEEGTVVLNFIPKQDRTCSDEFYQSEKINQCVVCGAKELLVKYYVVPQCYRKHFPLELKAHSSHDILLLCHDCHIKASKSEELFRSTLCKEYGITSWNASVTEIEDQAKQEAYKAATAFSKAKHTMPLERKAQLLQVLKDYFSEETMSEQELVQQGCKLFQSSKSKKQDIQKQIFQKHLDDILEYVCESNWNTLIVRWREHFVETMNPHKWLTFCPYFLQDHSIASSYAYSIYFGLLINSSINIIFSKGGNEQSYKTNNIHYQKKISFVENLFSFYIRKTHIRKCNYEE</sequence>
<name>X6P7R7_RETFI</name>